<dbReference type="GO" id="GO:0043565">
    <property type="term" value="F:sequence-specific DNA binding"/>
    <property type="evidence" value="ECO:0007669"/>
    <property type="project" value="InterPro"/>
</dbReference>
<gene>
    <name evidence="5" type="ORF">HAV00_13180</name>
</gene>
<keyword evidence="3" id="KW-0804">Transcription</keyword>
<dbReference type="EMBL" id="CP050066">
    <property type="protein sequence ID" value="QIP07158.2"/>
    <property type="molecule type" value="Genomic_DNA"/>
</dbReference>
<sequence>MQIESDGRAACVQIDFTPLGAFRFHGGAVADLTAQMIDLGDVLGREGRRLAEMVADAREWPQRFAIVEDFVHRRAVHEPSPAIAAALDALCRSGGTSRIGALATEVGWSRKHLARRFQQEIGVAPKTLAQMLRFHMACGLARSRTGTGWASIAIDAGYADQAHLARDFRIFSGETPTAWAARIQGTDSRMARAAAG</sequence>
<dbReference type="RefSeq" id="WP_244637527.1">
    <property type="nucleotide sequence ID" value="NZ_CP050066.2"/>
</dbReference>
<dbReference type="PANTHER" id="PTHR46796:SF15">
    <property type="entry name" value="BLL1074 PROTEIN"/>
    <property type="match status" value="1"/>
</dbReference>
<evidence type="ECO:0000256" key="3">
    <source>
        <dbReference type="ARBA" id="ARBA00023163"/>
    </source>
</evidence>
<protein>
    <submittedName>
        <fullName evidence="5">Helix-turn-helix domain-containing protein</fullName>
    </submittedName>
</protein>
<proteinExistence type="predicted"/>
<reference evidence="5 6" key="1">
    <citation type="journal article" date="2020" name="Int. J. Syst. Evol. Microbiol.">
        <title>Description and complete genome sequences of Bradyrhizobium symbiodeficiens sp. nov., a non-symbiotic bacterium associated with legumes native to Canada.</title>
        <authorList>
            <person name="Bromfield E.S.P."/>
            <person name="Cloutier S."/>
            <person name="Nguyen H.D.T."/>
        </authorList>
    </citation>
    <scope>NUCLEOTIDE SEQUENCE [LARGE SCALE GENOMIC DNA]</scope>
    <source>
        <strain evidence="5 6">101S1MB</strain>
    </source>
</reference>
<dbReference type="InterPro" id="IPR050204">
    <property type="entry name" value="AraC_XylS_family_regulators"/>
</dbReference>
<evidence type="ECO:0000256" key="1">
    <source>
        <dbReference type="ARBA" id="ARBA00023015"/>
    </source>
</evidence>
<dbReference type="InterPro" id="IPR018060">
    <property type="entry name" value="HTH_AraC"/>
</dbReference>
<accession>A0A6G9A418</accession>
<evidence type="ECO:0000313" key="6">
    <source>
        <dbReference type="Proteomes" id="UP000500895"/>
    </source>
</evidence>
<name>A0A6G9A418_9BRAD</name>
<dbReference type="PROSITE" id="PS01124">
    <property type="entry name" value="HTH_ARAC_FAMILY_2"/>
    <property type="match status" value="1"/>
</dbReference>
<dbReference type="PANTHER" id="PTHR46796">
    <property type="entry name" value="HTH-TYPE TRANSCRIPTIONAL ACTIVATOR RHAS-RELATED"/>
    <property type="match status" value="1"/>
</dbReference>
<dbReference type="SUPFAM" id="SSF46689">
    <property type="entry name" value="Homeodomain-like"/>
    <property type="match status" value="1"/>
</dbReference>
<keyword evidence="2" id="KW-0238">DNA-binding</keyword>
<dbReference type="InterPro" id="IPR009057">
    <property type="entry name" value="Homeodomain-like_sf"/>
</dbReference>
<keyword evidence="1" id="KW-0805">Transcription regulation</keyword>
<evidence type="ECO:0000256" key="2">
    <source>
        <dbReference type="ARBA" id="ARBA00023125"/>
    </source>
</evidence>
<dbReference type="Pfam" id="PF12833">
    <property type="entry name" value="HTH_18"/>
    <property type="match status" value="1"/>
</dbReference>
<evidence type="ECO:0000259" key="4">
    <source>
        <dbReference type="PROSITE" id="PS01124"/>
    </source>
</evidence>
<dbReference type="Proteomes" id="UP000500895">
    <property type="component" value="Chromosome"/>
</dbReference>
<dbReference type="SMART" id="SM00342">
    <property type="entry name" value="HTH_ARAC"/>
    <property type="match status" value="1"/>
</dbReference>
<dbReference type="AlphaFoldDB" id="A0A6G9A418"/>
<organism evidence="5 6">
    <name type="scientific">Bradyrhizobium symbiodeficiens</name>
    <dbReference type="NCBI Taxonomy" id="1404367"/>
    <lineage>
        <taxon>Bacteria</taxon>
        <taxon>Pseudomonadati</taxon>
        <taxon>Pseudomonadota</taxon>
        <taxon>Alphaproteobacteria</taxon>
        <taxon>Hyphomicrobiales</taxon>
        <taxon>Nitrobacteraceae</taxon>
        <taxon>Bradyrhizobium</taxon>
    </lineage>
</organism>
<evidence type="ECO:0000313" key="5">
    <source>
        <dbReference type="EMBL" id="QIP07158.2"/>
    </source>
</evidence>
<feature type="domain" description="HTH araC/xylS-type" evidence="4">
    <location>
        <begin position="80"/>
        <end position="182"/>
    </location>
</feature>
<dbReference type="GO" id="GO:0003700">
    <property type="term" value="F:DNA-binding transcription factor activity"/>
    <property type="evidence" value="ECO:0007669"/>
    <property type="project" value="InterPro"/>
</dbReference>
<dbReference type="Gene3D" id="1.10.10.60">
    <property type="entry name" value="Homeodomain-like"/>
    <property type="match status" value="1"/>
</dbReference>